<comment type="caution">
    <text evidence="1">The sequence shown here is derived from an EMBL/GenBank/DDBJ whole genome shotgun (WGS) entry which is preliminary data.</text>
</comment>
<proteinExistence type="predicted"/>
<keyword evidence="2" id="KW-1185">Reference proteome</keyword>
<organism evidence="1 2">
    <name type="scientific">Melghirimyces profundicolus</name>
    <dbReference type="NCBI Taxonomy" id="1242148"/>
    <lineage>
        <taxon>Bacteria</taxon>
        <taxon>Bacillati</taxon>
        <taxon>Bacillota</taxon>
        <taxon>Bacilli</taxon>
        <taxon>Bacillales</taxon>
        <taxon>Thermoactinomycetaceae</taxon>
        <taxon>Melghirimyces</taxon>
    </lineage>
</organism>
<name>A0A2T6C4F8_9BACL</name>
<accession>A0A2T6C4F8</accession>
<evidence type="ECO:0000313" key="2">
    <source>
        <dbReference type="Proteomes" id="UP000244240"/>
    </source>
</evidence>
<gene>
    <name evidence="1" type="ORF">C8P63_10453</name>
</gene>
<reference evidence="1 2" key="1">
    <citation type="submission" date="2018-04" db="EMBL/GenBank/DDBJ databases">
        <title>Genomic Encyclopedia of Archaeal and Bacterial Type Strains, Phase II (KMG-II): from individual species to whole genera.</title>
        <authorList>
            <person name="Goeker M."/>
        </authorList>
    </citation>
    <scope>NUCLEOTIDE SEQUENCE [LARGE SCALE GENOMIC DNA]</scope>
    <source>
        <strain evidence="1 2">DSM 45787</strain>
    </source>
</reference>
<dbReference type="Proteomes" id="UP000244240">
    <property type="component" value="Unassembled WGS sequence"/>
</dbReference>
<dbReference type="EMBL" id="QBKR01000004">
    <property type="protein sequence ID" value="PTX63209.1"/>
    <property type="molecule type" value="Genomic_DNA"/>
</dbReference>
<sequence>MNIGVGDSEEERKVGKALQQMLSTAQTQAACHPAQAWMVFDLAQEPFLIEKPKPAGVFGVSLRGEESR</sequence>
<protein>
    <submittedName>
        <fullName evidence="1">Uncharacterized protein</fullName>
    </submittedName>
</protein>
<evidence type="ECO:0000313" key="1">
    <source>
        <dbReference type="EMBL" id="PTX63209.1"/>
    </source>
</evidence>
<dbReference type="AlphaFoldDB" id="A0A2T6C4F8"/>